<organism evidence="4 5">
    <name type="scientific">Sphingobacterium bambusae</name>
    <dbReference type="NCBI Taxonomy" id="662858"/>
    <lineage>
        <taxon>Bacteria</taxon>
        <taxon>Pseudomonadati</taxon>
        <taxon>Bacteroidota</taxon>
        <taxon>Sphingobacteriia</taxon>
        <taxon>Sphingobacteriales</taxon>
        <taxon>Sphingobacteriaceae</taxon>
        <taxon>Sphingobacterium</taxon>
    </lineage>
</organism>
<feature type="modified residue" description="4-aspartylphosphate" evidence="2">
    <location>
        <position position="54"/>
    </location>
</feature>
<dbReference type="Gene3D" id="3.40.50.2300">
    <property type="match status" value="1"/>
</dbReference>
<comment type="caution">
    <text evidence="4">The sequence shown here is derived from an EMBL/GenBank/DDBJ whole genome shotgun (WGS) entry which is preliminary data.</text>
</comment>
<keyword evidence="1 2" id="KW-0597">Phosphoprotein</keyword>
<evidence type="ECO:0000256" key="1">
    <source>
        <dbReference type="ARBA" id="ARBA00022553"/>
    </source>
</evidence>
<gene>
    <name evidence="4" type="ORF">ACFS7Y_04240</name>
</gene>
<keyword evidence="5" id="KW-1185">Reference proteome</keyword>
<dbReference type="RefSeq" id="WP_320184363.1">
    <property type="nucleotide sequence ID" value="NZ_CP138332.1"/>
</dbReference>
<protein>
    <submittedName>
        <fullName evidence="4">PleD family two-component system response regulator</fullName>
    </submittedName>
</protein>
<dbReference type="PANTHER" id="PTHR44591:SF3">
    <property type="entry name" value="RESPONSE REGULATORY DOMAIN-CONTAINING PROTEIN"/>
    <property type="match status" value="1"/>
</dbReference>
<dbReference type="Pfam" id="PF00072">
    <property type="entry name" value="Response_reg"/>
    <property type="match status" value="1"/>
</dbReference>
<dbReference type="PROSITE" id="PS50110">
    <property type="entry name" value="RESPONSE_REGULATORY"/>
    <property type="match status" value="1"/>
</dbReference>
<feature type="domain" description="Response regulatory" evidence="3">
    <location>
        <begin position="5"/>
        <end position="119"/>
    </location>
</feature>
<proteinExistence type="predicted"/>
<dbReference type="EMBL" id="JBHUPB010000003">
    <property type="protein sequence ID" value="MFD2966581.1"/>
    <property type="molecule type" value="Genomic_DNA"/>
</dbReference>
<dbReference type="InterPro" id="IPR011006">
    <property type="entry name" value="CheY-like_superfamily"/>
</dbReference>
<evidence type="ECO:0000256" key="2">
    <source>
        <dbReference type="PROSITE-ProRule" id="PRU00169"/>
    </source>
</evidence>
<sequence length="125" mass="13967">MEENLVLICDDDENIADTLGLIVESAGVHVFVEYHSENIFTRLKEHQATMLIIDLWMPVMSGDKVIRQLRAEPVFKDLYIICISASIDGRKVALDAGADVFVAKPFDMDDIIATVEQGFAKIAIR</sequence>
<evidence type="ECO:0000313" key="4">
    <source>
        <dbReference type="EMBL" id="MFD2966581.1"/>
    </source>
</evidence>
<dbReference type="InterPro" id="IPR050595">
    <property type="entry name" value="Bact_response_regulator"/>
</dbReference>
<accession>A0ABW6BF17</accession>
<name>A0ABW6BF17_9SPHI</name>
<reference evidence="5" key="1">
    <citation type="journal article" date="2019" name="Int. J. Syst. Evol. Microbiol.">
        <title>The Global Catalogue of Microorganisms (GCM) 10K type strain sequencing project: providing services to taxonomists for standard genome sequencing and annotation.</title>
        <authorList>
            <consortium name="The Broad Institute Genomics Platform"/>
            <consortium name="The Broad Institute Genome Sequencing Center for Infectious Disease"/>
            <person name="Wu L."/>
            <person name="Ma J."/>
        </authorList>
    </citation>
    <scope>NUCLEOTIDE SEQUENCE [LARGE SCALE GENOMIC DNA]</scope>
    <source>
        <strain evidence="5">KCTC 22814</strain>
    </source>
</reference>
<dbReference type="InterPro" id="IPR001789">
    <property type="entry name" value="Sig_transdc_resp-reg_receiver"/>
</dbReference>
<dbReference type="Proteomes" id="UP001597525">
    <property type="component" value="Unassembled WGS sequence"/>
</dbReference>
<dbReference type="PANTHER" id="PTHR44591">
    <property type="entry name" value="STRESS RESPONSE REGULATOR PROTEIN 1"/>
    <property type="match status" value="1"/>
</dbReference>
<dbReference type="SMART" id="SM00448">
    <property type="entry name" value="REC"/>
    <property type="match status" value="1"/>
</dbReference>
<dbReference type="SUPFAM" id="SSF52172">
    <property type="entry name" value="CheY-like"/>
    <property type="match status" value="1"/>
</dbReference>
<evidence type="ECO:0000259" key="3">
    <source>
        <dbReference type="PROSITE" id="PS50110"/>
    </source>
</evidence>
<evidence type="ECO:0000313" key="5">
    <source>
        <dbReference type="Proteomes" id="UP001597525"/>
    </source>
</evidence>